<dbReference type="MEROPS" id="M13.013"/>
<dbReference type="GO" id="GO:0005886">
    <property type="term" value="C:plasma membrane"/>
    <property type="evidence" value="ECO:0007669"/>
    <property type="project" value="TreeGrafter"/>
</dbReference>
<dbReference type="Gene3D" id="3.40.390.10">
    <property type="entry name" value="Collagenase (Catalytic Domain)"/>
    <property type="match status" value="1"/>
</dbReference>
<dbReference type="PROSITE" id="PS51885">
    <property type="entry name" value="NEPRILYSIN"/>
    <property type="match status" value="1"/>
</dbReference>
<proteinExistence type="inferred from homology"/>
<dbReference type="OrthoDB" id="6475849at2759"/>
<dbReference type="InterPro" id="IPR024079">
    <property type="entry name" value="MetalloPept_cat_dom_sf"/>
</dbReference>
<dbReference type="InterPro" id="IPR042089">
    <property type="entry name" value="Peptidase_M13_dom_2"/>
</dbReference>
<keyword evidence="2" id="KW-0732">Signal</keyword>
<dbReference type="PANTHER" id="PTHR11733:SF237">
    <property type="entry name" value="NEPRILYSIN-LIKE 4"/>
    <property type="match status" value="1"/>
</dbReference>
<keyword evidence="5" id="KW-1185">Reference proteome</keyword>
<evidence type="ECO:0000313" key="4">
    <source>
        <dbReference type="EMBL" id="KIH67025.1"/>
    </source>
</evidence>
<dbReference type="EMBL" id="KN726863">
    <property type="protein sequence ID" value="KIH67025.1"/>
    <property type="molecule type" value="Genomic_DNA"/>
</dbReference>
<organism evidence="4 5">
    <name type="scientific">Ancylostoma duodenale</name>
    <dbReference type="NCBI Taxonomy" id="51022"/>
    <lineage>
        <taxon>Eukaryota</taxon>
        <taxon>Metazoa</taxon>
        <taxon>Ecdysozoa</taxon>
        <taxon>Nematoda</taxon>
        <taxon>Chromadorea</taxon>
        <taxon>Rhabditida</taxon>
        <taxon>Rhabditina</taxon>
        <taxon>Rhabditomorpha</taxon>
        <taxon>Strongyloidea</taxon>
        <taxon>Ancylostomatidae</taxon>
        <taxon>Ancylostomatinae</taxon>
        <taxon>Ancylostoma</taxon>
    </lineage>
</organism>
<feature type="signal peptide" evidence="2">
    <location>
        <begin position="1"/>
        <end position="19"/>
    </location>
</feature>
<name>A0A0C2GZW7_9BILA</name>
<evidence type="ECO:0000313" key="5">
    <source>
        <dbReference type="Proteomes" id="UP000054047"/>
    </source>
</evidence>
<evidence type="ECO:0000256" key="2">
    <source>
        <dbReference type="SAM" id="SignalP"/>
    </source>
</evidence>
<dbReference type="Gene3D" id="1.10.1380.10">
    <property type="entry name" value="Neutral endopeptidase , domain2"/>
    <property type="match status" value="1"/>
</dbReference>
<dbReference type="GO" id="GO:0016485">
    <property type="term" value="P:protein processing"/>
    <property type="evidence" value="ECO:0007669"/>
    <property type="project" value="TreeGrafter"/>
</dbReference>
<evidence type="ECO:0000256" key="1">
    <source>
        <dbReference type="ARBA" id="ARBA00007357"/>
    </source>
</evidence>
<comment type="similarity">
    <text evidence="1">Belongs to the peptidase M13 family.</text>
</comment>
<dbReference type="InterPro" id="IPR000718">
    <property type="entry name" value="Peptidase_M13"/>
</dbReference>
<dbReference type="GO" id="GO:0004222">
    <property type="term" value="F:metalloendopeptidase activity"/>
    <property type="evidence" value="ECO:0007669"/>
    <property type="project" value="InterPro"/>
</dbReference>
<dbReference type="InterPro" id="IPR008753">
    <property type="entry name" value="Peptidase_M13_N"/>
</dbReference>
<dbReference type="PANTHER" id="PTHR11733">
    <property type="entry name" value="ZINC METALLOPROTEASE FAMILY M13 NEPRILYSIN-RELATED"/>
    <property type="match status" value="1"/>
</dbReference>
<gene>
    <name evidence="4" type="ORF">ANCDUO_02641</name>
</gene>
<dbReference type="SUPFAM" id="SSF55486">
    <property type="entry name" value="Metalloproteases ('zincins'), catalytic domain"/>
    <property type="match status" value="1"/>
</dbReference>
<dbReference type="Proteomes" id="UP000054047">
    <property type="component" value="Unassembled WGS sequence"/>
</dbReference>
<evidence type="ECO:0000259" key="3">
    <source>
        <dbReference type="Pfam" id="PF05649"/>
    </source>
</evidence>
<feature type="domain" description="Peptidase M13 N-terminal" evidence="3">
    <location>
        <begin position="51"/>
        <end position="95"/>
    </location>
</feature>
<accession>A0A0C2GZW7</accession>
<feature type="chain" id="PRO_5002149639" description="Peptidase M13 N-terminal domain-containing protein" evidence="2">
    <location>
        <begin position="20"/>
        <end position="166"/>
    </location>
</feature>
<reference evidence="4 5" key="1">
    <citation type="submission" date="2013-12" db="EMBL/GenBank/DDBJ databases">
        <title>Draft genome of the parsitic nematode Ancylostoma duodenale.</title>
        <authorList>
            <person name="Mitreva M."/>
        </authorList>
    </citation>
    <scope>NUCLEOTIDE SEQUENCE [LARGE SCALE GENOMIC DNA]</scope>
    <source>
        <strain evidence="4 5">Zhejiang</strain>
    </source>
</reference>
<sequence>MRWPSPVLLLCCCTSVVTPKYDEGLKNVGNSAGYKVASKILKEAMNFSADPCEDFFEFSCGNWIASHPIPSHKTMYTQFENVSEKVVKEMRGFSSVAQSQGFDEDTDSANSTTAAVSKKQSLSSVKDGVRLLVSPRLGRFDDVVIDLPSLHQIRETLSIIVLLGVA</sequence>
<protein>
    <recommendedName>
        <fullName evidence="3">Peptidase M13 N-terminal domain-containing protein</fullName>
    </recommendedName>
</protein>
<dbReference type="Pfam" id="PF05649">
    <property type="entry name" value="Peptidase_M13_N"/>
    <property type="match status" value="1"/>
</dbReference>
<dbReference type="AlphaFoldDB" id="A0A0C2GZW7"/>